<dbReference type="Proteomes" id="UP000008553">
    <property type="component" value="Unassembled WGS sequence"/>
</dbReference>
<evidence type="ECO:0000313" key="2">
    <source>
        <dbReference type="Proteomes" id="UP000008553"/>
    </source>
</evidence>
<name>Q7RHQ8_PLAYO</name>
<gene>
    <name evidence="1" type="ORF">PY03926</name>
</gene>
<dbReference type="PaxDb" id="73239-Q7RHQ8"/>
<keyword evidence="2" id="KW-1185">Reference proteome</keyword>
<feature type="non-terminal residue" evidence="1">
    <location>
        <position position="1"/>
    </location>
</feature>
<protein>
    <submittedName>
        <fullName evidence="1">Uncharacterized protein</fullName>
    </submittedName>
</protein>
<proteinExistence type="predicted"/>
<sequence length="132" mass="15467">ENDTGQIDQNNLEKKIKKVKNIYSEIDIIYEICKQYKKGQHQIYILNEPMGIEENMQNNINDEIVNNDTIDIDDGCSDLSNADSIDSDFSFEKCKITENNEKEKDKNKYTNLNFFKNEEENEIIYLEIIGTI</sequence>
<dbReference type="InParanoid" id="Q7RHQ8"/>
<accession>Q7RHQ8</accession>
<comment type="caution">
    <text evidence="1">The sequence shown here is derived from an EMBL/GenBank/DDBJ whole genome shotgun (WGS) entry which is preliminary data.</text>
</comment>
<evidence type="ECO:0000313" key="1">
    <source>
        <dbReference type="EMBL" id="EAA15714.1"/>
    </source>
</evidence>
<dbReference type="STRING" id="73239.Q7RHQ8"/>
<dbReference type="EMBL" id="AABL01001171">
    <property type="protein sequence ID" value="EAA15714.1"/>
    <property type="molecule type" value="Genomic_DNA"/>
</dbReference>
<organism evidence="1 2">
    <name type="scientific">Plasmodium yoelii yoelii</name>
    <dbReference type="NCBI Taxonomy" id="73239"/>
    <lineage>
        <taxon>Eukaryota</taxon>
        <taxon>Sar</taxon>
        <taxon>Alveolata</taxon>
        <taxon>Apicomplexa</taxon>
        <taxon>Aconoidasida</taxon>
        <taxon>Haemosporida</taxon>
        <taxon>Plasmodiidae</taxon>
        <taxon>Plasmodium</taxon>
        <taxon>Plasmodium (Vinckeia)</taxon>
    </lineage>
</organism>
<dbReference type="AlphaFoldDB" id="Q7RHQ8"/>
<reference evidence="1 2" key="1">
    <citation type="journal article" date="2002" name="Nature">
        <title>Genome sequence and comparative analysis of the model rodent malaria parasite Plasmodium yoelii yoelii.</title>
        <authorList>
            <person name="Carlton J.M."/>
            <person name="Angiuoli S.V."/>
            <person name="Suh B.B."/>
            <person name="Kooij T.W."/>
            <person name="Pertea M."/>
            <person name="Silva J.C."/>
            <person name="Ermolaeva M.D."/>
            <person name="Allen J.E."/>
            <person name="Selengut J.D."/>
            <person name="Koo H.L."/>
            <person name="Peterson J.D."/>
            <person name="Pop M."/>
            <person name="Kosack D.S."/>
            <person name="Shumway M.F."/>
            <person name="Bidwell S.L."/>
            <person name="Shallom S.J."/>
            <person name="van Aken S.E."/>
            <person name="Riedmuller S.B."/>
            <person name="Feldblyum T.V."/>
            <person name="Cho J.K."/>
            <person name="Quackenbush J."/>
            <person name="Sedegah M."/>
            <person name="Shoaibi A."/>
            <person name="Cummings L.M."/>
            <person name="Florens L."/>
            <person name="Yates J.R."/>
            <person name="Raine J.D."/>
            <person name="Sinden R.E."/>
            <person name="Harris M.A."/>
            <person name="Cunningham D.A."/>
            <person name="Preiser P.R."/>
            <person name="Bergman L.W."/>
            <person name="Vaidya A.B."/>
            <person name="van Lin L.H."/>
            <person name="Janse C.J."/>
            <person name="Waters A.P."/>
            <person name="Smith H.O."/>
            <person name="White O.R."/>
            <person name="Salzberg S.L."/>
            <person name="Venter J.C."/>
            <person name="Fraser C.M."/>
            <person name="Hoffman S.L."/>
            <person name="Gardner M.J."/>
            <person name="Carucci D.J."/>
        </authorList>
    </citation>
    <scope>NUCLEOTIDE SEQUENCE [LARGE SCALE GENOMIC DNA]</scope>
    <source>
        <strain evidence="1 2">17XNL</strain>
    </source>
</reference>